<protein>
    <submittedName>
        <fullName evidence="2">Uncharacterized protein</fullName>
    </submittedName>
</protein>
<evidence type="ECO:0000313" key="2">
    <source>
        <dbReference type="EMBL" id="CAL1355199.1"/>
    </source>
</evidence>
<accession>A0AAV2CGQ8</accession>
<proteinExistence type="predicted"/>
<dbReference type="Proteomes" id="UP001497516">
    <property type="component" value="Chromosome 1"/>
</dbReference>
<feature type="compositionally biased region" description="Polar residues" evidence="1">
    <location>
        <begin position="1"/>
        <end position="10"/>
    </location>
</feature>
<keyword evidence="3" id="KW-1185">Reference proteome</keyword>
<evidence type="ECO:0000256" key="1">
    <source>
        <dbReference type="SAM" id="MobiDB-lite"/>
    </source>
</evidence>
<reference evidence="2 3" key="1">
    <citation type="submission" date="2024-04" db="EMBL/GenBank/DDBJ databases">
        <authorList>
            <person name="Fracassetti M."/>
        </authorList>
    </citation>
    <scope>NUCLEOTIDE SEQUENCE [LARGE SCALE GENOMIC DNA]</scope>
</reference>
<dbReference type="EMBL" id="OZ034813">
    <property type="protein sequence ID" value="CAL1355199.1"/>
    <property type="molecule type" value="Genomic_DNA"/>
</dbReference>
<feature type="compositionally biased region" description="Polar residues" evidence="1">
    <location>
        <begin position="47"/>
        <end position="72"/>
    </location>
</feature>
<feature type="compositionally biased region" description="Polar residues" evidence="1">
    <location>
        <begin position="97"/>
        <end position="108"/>
    </location>
</feature>
<name>A0AAV2CGQ8_9ROSI</name>
<dbReference type="AlphaFoldDB" id="A0AAV2CGQ8"/>
<gene>
    <name evidence="2" type="ORF">LTRI10_LOCUS2972</name>
</gene>
<sequence>MSNKSGSGAPSTIPPKDKPSEPDVLQELEGHFSPDPLREKGAWTPRARSQASSKSDAPSDATPISSQATSTRDTADKGAAAPPSKPPSKPPANPASDQSAPSNSQPSK</sequence>
<evidence type="ECO:0000313" key="3">
    <source>
        <dbReference type="Proteomes" id="UP001497516"/>
    </source>
</evidence>
<organism evidence="2 3">
    <name type="scientific">Linum trigynum</name>
    <dbReference type="NCBI Taxonomy" id="586398"/>
    <lineage>
        <taxon>Eukaryota</taxon>
        <taxon>Viridiplantae</taxon>
        <taxon>Streptophyta</taxon>
        <taxon>Embryophyta</taxon>
        <taxon>Tracheophyta</taxon>
        <taxon>Spermatophyta</taxon>
        <taxon>Magnoliopsida</taxon>
        <taxon>eudicotyledons</taxon>
        <taxon>Gunneridae</taxon>
        <taxon>Pentapetalae</taxon>
        <taxon>rosids</taxon>
        <taxon>fabids</taxon>
        <taxon>Malpighiales</taxon>
        <taxon>Linaceae</taxon>
        <taxon>Linum</taxon>
    </lineage>
</organism>
<feature type="compositionally biased region" description="Pro residues" evidence="1">
    <location>
        <begin position="83"/>
        <end position="93"/>
    </location>
</feature>
<feature type="compositionally biased region" description="Basic and acidic residues" evidence="1">
    <location>
        <begin position="28"/>
        <end position="41"/>
    </location>
</feature>
<feature type="region of interest" description="Disordered" evidence="1">
    <location>
        <begin position="1"/>
        <end position="108"/>
    </location>
</feature>